<gene>
    <name evidence="4" type="ORF">ACFYKX_06675</name>
</gene>
<dbReference type="SMART" id="SM01043">
    <property type="entry name" value="BTAD"/>
    <property type="match status" value="1"/>
</dbReference>
<dbReference type="RefSeq" id="WP_389359322.1">
    <property type="nucleotide sequence ID" value="NZ_JBIACK010000002.1"/>
</dbReference>
<keyword evidence="1" id="KW-0805">Transcription regulation</keyword>
<evidence type="ECO:0000256" key="1">
    <source>
        <dbReference type="ARBA" id="ARBA00023015"/>
    </source>
</evidence>
<proteinExistence type="predicted"/>
<dbReference type="PANTHER" id="PTHR35807">
    <property type="entry name" value="TRANSCRIPTIONAL REGULATOR REDD-RELATED"/>
    <property type="match status" value="1"/>
</dbReference>
<dbReference type="SUPFAM" id="SSF52540">
    <property type="entry name" value="P-loop containing nucleoside triphosphate hydrolases"/>
    <property type="match status" value="1"/>
</dbReference>
<evidence type="ECO:0000256" key="2">
    <source>
        <dbReference type="ARBA" id="ARBA00023163"/>
    </source>
</evidence>
<dbReference type="InterPro" id="IPR059106">
    <property type="entry name" value="WHD_MalT"/>
</dbReference>
<protein>
    <submittedName>
        <fullName evidence="4">BTAD domain-containing putative transcriptional regulator</fullName>
    </submittedName>
</protein>
<sequence length="1084" mass="126725">MRKPMPVIKTKLIAPKLKDETIRRAKLSKKMKAISNYPLTLVHSGAGYGKSTALSLYVTDEKNKCCWYSISSSDDDIIPFLTYIISSIRTVYPTFGRELSQFIDEMDRYIREEELSTLCSLFINEVLSIEEDITLVFDDFHQVEHSYNVNRWMEKLLEHIPEQLHIIVSSRSRPLWKSLTKMKLSNQLLEITKEDLVLTKEEIELLLTDFYDISIDESQLEQIYKLTEGWVIALGMIAQQIINREDSALFLTESDLSLHDLFDYLVMEVFSKQSPIIQQFLEQTSVLEEMDDEICDTVLGITGSAAMLEQLTEKNIFIQRIGDKQYRYHALFREFLEKQLKQNQPRSVEALHERSARYFERIYKWEEALSHYEQIGRFEAAAALLHDYGFAMLESGKLESLDERLKKIPEKEKDLFFTLWFLQGEVLRYRSMYKEAEACYDRAIHGAEKKGNQHEISKALEGKAKIYLDTIQPFNAERLLYQAIELREKSNLSSEEETGKLYRLLAENLINSGQAIKAEKWIKRARSFKANLVDGNLEARLYLRTGRLEQARNILLEARKNNISQDKSVLPQSHRETDLLLALIEAIKGNGKYSKTLAQEGIQNGIEIQSPFVEACGWIRLGHAVQLINKYDISLAKKCYETALEIMDRIRVERGKAEPLMGLCILFGSKGEYERAIEAGNIALQETEKVKDLWLSSLITLCMGIASVYSERMVDALAYLNKVERMFTQCNDDFGKMLTYLWKSYCYFLDGSHEEEFNEYMTLFLRQVQIGEYEFIFHNRTIFGPRDLQMFAPLLIDAQKRNIYSHYVTKILQDMGFSELESHPGYTLRIQTLGQFRVWLGEKEVEERGWQRGKAKELLQLFVTNLQQLYPKEEIFQILWPDQDDKSVGRDFKVALNALNNALEPNRKARSNSFFIIRDGASYGLNPNAGIELDTILFEDWMKMGLEEQDREQAIQCLEKGLSLYKGDYLPDRRYDDWCLNERERLLVFFLRGAEKLAQLSVRKEDYDKAIYWCQSILDKDRTWEEAYRLLMYCYYRKNNRPFAIKWYQKCCQVLEKELGVTPLEPTRHMYEMIIEAGKKIHTI</sequence>
<accession>A0ABW6K7V0</accession>
<dbReference type="Pfam" id="PF03704">
    <property type="entry name" value="BTAD"/>
    <property type="match status" value="1"/>
</dbReference>
<organism evidence="4 5">
    <name type="scientific">Cytobacillus spartinae</name>
    <dbReference type="NCBI Taxonomy" id="3299023"/>
    <lineage>
        <taxon>Bacteria</taxon>
        <taxon>Bacillati</taxon>
        <taxon>Bacillota</taxon>
        <taxon>Bacilli</taxon>
        <taxon>Bacillales</taxon>
        <taxon>Bacillaceae</taxon>
        <taxon>Cytobacillus</taxon>
    </lineage>
</organism>
<dbReference type="SMART" id="SM00028">
    <property type="entry name" value="TPR"/>
    <property type="match status" value="6"/>
</dbReference>
<dbReference type="PANTHER" id="PTHR35807:SF2">
    <property type="entry name" value="TRANSCRIPTIONAL ACTIVATOR DOMAIN"/>
    <property type="match status" value="1"/>
</dbReference>
<name>A0ABW6K7V0_9BACI</name>
<keyword evidence="2" id="KW-0804">Transcription</keyword>
<dbReference type="InterPro" id="IPR027417">
    <property type="entry name" value="P-loop_NTPase"/>
</dbReference>
<dbReference type="EMBL" id="JBIACK010000002">
    <property type="protein sequence ID" value="MFE8700288.1"/>
    <property type="molecule type" value="Genomic_DNA"/>
</dbReference>
<dbReference type="InterPro" id="IPR036388">
    <property type="entry name" value="WH-like_DNA-bd_sf"/>
</dbReference>
<comment type="caution">
    <text evidence="4">The sequence shown here is derived from an EMBL/GenBank/DDBJ whole genome shotgun (WGS) entry which is preliminary data.</text>
</comment>
<evidence type="ECO:0000259" key="3">
    <source>
        <dbReference type="SMART" id="SM01043"/>
    </source>
</evidence>
<dbReference type="InterPro" id="IPR019734">
    <property type="entry name" value="TPR_rpt"/>
</dbReference>
<dbReference type="SUPFAM" id="SSF46894">
    <property type="entry name" value="C-terminal effector domain of the bipartite response regulators"/>
    <property type="match status" value="1"/>
</dbReference>
<dbReference type="Gene3D" id="3.40.50.300">
    <property type="entry name" value="P-loop containing nucleotide triphosphate hydrolases"/>
    <property type="match status" value="1"/>
</dbReference>
<dbReference type="InterPro" id="IPR016032">
    <property type="entry name" value="Sig_transdc_resp-reg_C-effctor"/>
</dbReference>
<dbReference type="Pfam" id="PF25873">
    <property type="entry name" value="WHD_MalT"/>
    <property type="match status" value="1"/>
</dbReference>
<dbReference type="InterPro" id="IPR051677">
    <property type="entry name" value="AfsR-DnrI-RedD_regulator"/>
</dbReference>
<dbReference type="Gene3D" id="1.10.10.10">
    <property type="entry name" value="Winged helix-like DNA-binding domain superfamily/Winged helix DNA-binding domain"/>
    <property type="match status" value="1"/>
</dbReference>
<dbReference type="SUPFAM" id="SSF48452">
    <property type="entry name" value="TPR-like"/>
    <property type="match status" value="3"/>
</dbReference>
<feature type="domain" description="Bacterial transcriptional activator" evidence="3">
    <location>
        <begin position="933"/>
        <end position="1075"/>
    </location>
</feature>
<reference evidence="4 5" key="1">
    <citation type="submission" date="2024-08" db="EMBL/GenBank/DDBJ databases">
        <title>Two novel Cytobacillus novel species.</title>
        <authorList>
            <person name="Liu G."/>
        </authorList>
    </citation>
    <scope>NUCLEOTIDE SEQUENCE [LARGE SCALE GENOMIC DNA]</scope>
    <source>
        <strain evidence="4 5">FJAT-54145</strain>
    </source>
</reference>
<dbReference type="Gene3D" id="1.25.40.10">
    <property type="entry name" value="Tetratricopeptide repeat domain"/>
    <property type="match status" value="3"/>
</dbReference>
<dbReference type="InterPro" id="IPR011990">
    <property type="entry name" value="TPR-like_helical_dom_sf"/>
</dbReference>
<dbReference type="InterPro" id="IPR005158">
    <property type="entry name" value="BTAD"/>
</dbReference>
<evidence type="ECO:0000313" key="5">
    <source>
        <dbReference type="Proteomes" id="UP001601059"/>
    </source>
</evidence>
<dbReference type="Proteomes" id="UP001601059">
    <property type="component" value="Unassembled WGS sequence"/>
</dbReference>
<keyword evidence="5" id="KW-1185">Reference proteome</keyword>
<evidence type="ECO:0000313" key="4">
    <source>
        <dbReference type="EMBL" id="MFE8700288.1"/>
    </source>
</evidence>